<keyword evidence="3" id="KW-1185">Reference proteome</keyword>
<proteinExistence type="predicted"/>
<organism evidence="2 3">
    <name type="scientific">Halovivax asiaticus JCM 14624</name>
    <dbReference type="NCBI Taxonomy" id="1227490"/>
    <lineage>
        <taxon>Archaea</taxon>
        <taxon>Methanobacteriati</taxon>
        <taxon>Methanobacteriota</taxon>
        <taxon>Stenosarchaea group</taxon>
        <taxon>Halobacteria</taxon>
        <taxon>Halobacteriales</taxon>
        <taxon>Natrialbaceae</taxon>
        <taxon>Halovivax</taxon>
    </lineage>
</organism>
<sequence>MTAATDDAGAFDGAHIESEGASPIARYHYEPTADGFAPTCPINVVFPLADAEIGLDGVMAVLETAGWTRYVEEYARYAWDRTQDAYVHQHATAAESALGLHGRLHVRCWELEGVVSMQAHEDTPVRPTHGITTYVGARETIEAIYDAAGWRVTPRALDLANGDAVDHDGLASLVRPPAPDRGQWQEGPRERAA</sequence>
<feature type="region of interest" description="Disordered" evidence="1">
    <location>
        <begin position="168"/>
        <end position="193"/>
    </location>
</feature>
<dbReference type="EMBL" id="AOIQ01000014">
    <property type="protein sequence ID" value="ELZ11037.1"/>
    <property type="molecule type" value="Genomic_DNA"/>
</dbReference>
<accession>M0BKQ8</accession>
<name>M0BKQ8_9EURY</name>
<evidence type="ECO:0000313" key="2">
    <source>
        <dbReference type="EMBL" id="ELZ11037.1"/>
    </source>
</evidence>
<reference evidence="2 3" key="1">
    <citation type="journal article" date="2014" name="PLoS Genet.">
        <title>Phylogenetically driven sequencing of extremely halophilic archaea reveals strategies for static and dynamic osmo-response.</title>
        <authorList>
            <person name="Becker E.A."/>
            <person name="Seitzer P.M."/>
            <person name="Tritt A."/>
            <person name="Larsen D."/>
            <person name="Krusor M."/>
            <person name="Yao A.I."/>
            <person name="Wu D."/>
            <person name="Madern D."/>
            <person name="Eisen J.A."/>
            <person name="Darling A.E."/>
            <person name="Facciotti M.T."/>
        </authorList>
    </citation>
    <scope>NUCLEOTIDE SEQUENCE [LARGE SCALE GENOMIC DNA]</scope>
    <source>
        <strain evidence="2 3">JCM 14624</strain>
    </source>
</reference>
<dbReference type="AlphaFoldDB" id="M0BKQ8"/>
<evidence type="ECO:0000256" key="1">
    <source>
        <dbReference type="SAM" id="MobiDB-lite"/>
    </source>
</evidence>
<comment type="caution">
    <text evidence="2">The sequence shown here is derived from an EMBL/GenBank/DDBJ whole genome shotgun (WGS) entry which is preliminary data.</text>
</comment>
<dbReference type="STRING" id="1227490.C479_09508"/>
<protein>
    <submittedName>
        <fullName evidence="2">Uncharacterized protein</fullName>
    </submittedName>
</protein>
<dbReference type="Proteomes" id="UP000011560">
    <property type="component" value="Unassembled WGS sequence"/>
</dbReference>
<gene>
    <name evidence="2" type="ORF">C479_09508</name>
</gene>
<evidence type="ECO:0000313" key="3">
    <source>
        <dbReference type="Proteomes" id="UP000011560"/>
    </source>
</evidence>